<dbReference type="AlphaFoldDB" id="X1JBR0"/>
<sequence>MTKHLFKCSDCSYTWAGKPLAGRTHVHTNKANESVIRCPSCGDWSGLFVSEDVPADMLAKKSIATKESAEVGVEKSSLERGVDETNRLLEKVGKTTSLQEGLARMSRGGEIKFEDLLKLAVLDKLDKSDNPNAVLMGIQRDIDNLRRDLADAKKPAPVTAPTPSPEIPPYISKLVEKVIENYGAPRDNAGGLKFNNLSDLQNAAKFFTSPSGRNMLDIEAEKIRAEHDSRIFEATEKAKWVGDLVGAIKGFGKDVGYNLGVGVSQGGYFPAPAPENLAAPIEITATPVAGSPDLENLICPTCGGSVPHVIGQARAACPGCNNIITVLPAVEHEPSPSPDLPDSKKREVESQPQTRGLLPSGSAEPGDASPKRRTFMTDMLTGGKK</sequence>
<organism evidence="2">
    <name type="scientific">marine sediment metagenome</name>
    <dbReference type="NCBI Taxonomy" id="412755"/>
    <lineage>
        <taxon>unclassified sequences</taxon>
        <taxon>metagenomes</taxon>
        <taxon>ecological metagenomes</taxon>
    </lineage>
</organism>
<gene>
    <name evidence="2" type="ORF">S06H3_00038</name>
</gene>
<comment type="caution">
    <text evidence="2">The sequence shown here is derived from an EMBL/GenBank/DDBJ whole genome shotgun (WGS) entry which is preliminary data.</text>
</comment>
<protein>
    <submittedName>
        <fullName evidence="2">Uncharacterized protein</fullName>
    </submittedName>
</protein>
<feature type="region of interest" description="Disordered" evidence="1">
    <location>
        <begin position="331"/>
        <end position="385"/>
    </location>
</feature>
<proteinExistence type="predicted"/>
<dbReference type="EMBL" id="BARV01000006">
    <property type="protein sequence ID" value="GAH91412.1"/>
    <property type="molecule type" value="Genomic_DNA"/>
</dbReference>
<evidence type="ECO:0000313" key="2">
    <source>
        <dbReference type="EMBL" id="GAH91412.1"/>
    </source>
</evidence>
<reference evidence="2" key="1">
    <citation type="journal article" date="2014" name="Front. Microbiol.">
        <title>High frequency of phylogenetically diverse reductive dehalogenase-homologous genes in deep subseafloor sedimentary metagenomes.</title>
        <authorList>
            <person name="Kawai M."/>
            <person name="Futagami T."/>
            <person name="Toyoda A."/>
            <person name="Takaki Y."/>
            <person name="Nishi S."/>
            <person name="Hori S."/>
            <person name="Arai W."/>
            <person name="Tsubouchi T."/>
            <person name="Morono Y."/>
            <person name="Uchiyama I."/>
            <person name="Ito T."/>
            <person name="Fujiyama A."/>
            <person name="Inagaki F."/>
            <person name="Takami H."/>
        </authorList>
    </citation>
    <scope>NUCLEOTIDE SEQUENCE</scope>
    <source>
        <strain evidence="2">Expedition CK06-06</strain>
    </source>
</reference>
<name>X1JBR0_9ZZZZ</name>
<accession>X1JBR0</accession>
<evidence type="ECO:0000256" key="1">
    <source>
        <dbReference type="SAM" id="MobiDB-lite"/>
    </source>
</evidence>